<evidence type="ECO:0000313" key="3">
    <source>
        <dbReference type="Proteomes" id="UP001166784"/>
    </source>
</evidence>
<name>A0ABS9SZK0_9ACTN</name>
<accession>A0ABS9SZK0</accession>
<comment type="caution">
    <text evidence="2">The sequence shown here is derived from an EMBL/GenBank/DDBJ whole genome shotgun (WGS) entry which is preliminary data.</text>
</comment>
<feature type="region of interest" description="Disordered" evidence="1">
    <location>
        <begin position="1"/>
        <end position="21"/>
    </location>
</feature>
<reference evidence="2" key="1">
    <citation type="submission" date="2022-03" db="EMBL/GenBank/DDBJ databases">
        <authorList>
            <person name="Santos J.D.N."/>
            <person name="Kallscheuer N."/>
            <person name="Jogler C."/>
            <person name="Lage O.M."/>
        </authorList>
    </citation>
    <scope>NUCLEOTIDE SEQUENCE</scope>
    <source>
        <strain evidence="2">M600PL45_2</strain>
    </source>
</reference>
<protein>
    <submittedName>
        <fullName evidence="2">Uncharacterized protein</fullName>
    </submittedName>
</protein>
<gene>
    <name evidence="2" type="ORF">MMA15_15320</name>
</gene>
<proteinExistence type="predicted"/>
<evidence type="ECO:0000256" key="1">
    <source>
        <dbReference type="SAM" id="MobiDB-lite"/>
    </source>
</evidence>
<reference evidence="2" key="2">
    <citation type="journal article" date="2023" name="Int. J. Syst. Evol. Microbiol.">
        <title>Streptomyces marispadix sp. nov., isolated from marine beach sediment of the Northern Coast of Portugal.</title>
        <authorList>
            <person name="dos Santos J.D.N."/>
            <person name="Vitorino I.R."/>
            <person name="Kallscheuer N."/>
            <person name="Srivastava A."/>
            <person name="Krautwurst S."/>
            <person name="Marz M."/>
            <person name="Jogler C."/>
            <person name="Lobo Da Cunha A."/>
            <person name="Catita J."/>
            <person name="Goncalves H."/>
            <person name="Gonzalez I."/>
            <person name="Reyes F."/>
            <person name="Lage O.M."/>
        </authorList>
    </citation>
    <scope>NUCLEOTIDE SEQUENCE</scope>
    <source>
        <strain evidence="2">M600PL45_2</strain>
    </source>
</reference>
<dbReference type="EMBL" id="JAKWJU010000002">
    <property type="protein sequence ID" value="MCH6161711.1"/>
    <property type="molecule type" value="Genomic_DNA"/>
</dbReference>
<evidence type="ECO:0000313" key="2">
    <source>
        <dbReference type="EMBL" id="MCH6161711.1"/>
    </source>
</evidence>
<keyword evidence="3" id="KW-1185">Reference proteome</keyword>
<sequence length="46" mass="4751">MTTIVTMARKVSSQSGRGLGSAGGVVGMEIPAIRPHPIVCQNAQSR</sequence>
<dbReference type="Proteomes" id="UP001166784">
    <property type="component" value="Unassembled WGS sequence"/>
</dbReference>
<dbReference type="RefSeq" id="WP_241060320.1">
    <property type="nucleotide sequence ID" value="NZ_JAKWJU010000002.1"/>
</dbReference>
<organism evidence="2 3">
    <name type="scientific">Streptomyces marispadix</name>
    <dbReference type="NCBI Taxonomy" id="2922868"/>
    <lineage>
        <taxon>Bacteria</taxon>
        <taxon>Bacillati</taxon>
        <taxon>Actinomycetota</taxon>
        <taxon>Actinomycetes</taxon>
        <taxon>Kitasatosporales</taxon>
        <taxon>Streptomycetaceae</taxon>
        <taxon>Streptomyces</taxon>
    </lineage>
</organism>